<dbReference type="AlphaFoldDB" id="A0A1D3TWV1"/>
<keyword evidence="1" id="KW-0175">Coiled coil</keyword>
<sequence>MDEKEILDTLHARLIKLGYEYTALTALQQKHLFKIEVELSRRLSEQETALTWLKNTKINIASVSDMIDVSRKTIYNNEVLKDYIEHVEDVYNSNSPLIEITELREQLDEAVTNIKKMVHRDILLEDLKNEVDELRKEIISYKERLQFLQEENFDLSSRVQAFEKKKKIKSSLNVIK</sequence>
<dbReference type="EMBL" id="FMKA01000026">
    <property type="protein sequence ID" value="SCP98766.1"/>
    <property type="molecule type" value="Genomic_DNA"/>
</dbReference>
<keyword evidence="3" id="KW-1185">Reference proteome</keyword>
<dbReference type="RefSeq" id="WP_091235922.1">
    <property type="nucleotide sequence ID" value="NZ_FMKA01000026.1"/>
</dbReference>
<name>A0A1D3TWV1_9FIRM</name>
<protein>
    <submittedName>
        <fullName evidence="2">Uncharacterized protein</fullName>
    </submittedName>
</protein>
<accession>A0A1D3TWV1</accession>
<gene>
    <name evidence="2" type="ORF">SAMN05421730_10261</name>
</gene>
<dbReference type="STRING" id="1619234.SAMN05421730_10261"/>
<feature type="coiled-coil region" evidence="1">
    <location>
        <begin position="100"/>
        <end position="165"/>
    </location>
</feature>
<evidence type="ECO:0000313" key="3">
    <source>
        <dbReference type="Proteomes" id="UP000199315"/>
    </source>
</evidence>
<evidence type="ECO:0000313" key="2">
    <source>
        <dbReference type="EMBL" id="SCP98766.1"/>
    </source>
</evidence>
<organism evidence="2 3">
    <name type="scientific">Anaerobium acetethylicum</name>
    <dbReference type="NCBI Taxonomy" id="1619234"/>
    <lineage>
        <taxon>Bacteria</taxon>
        <taxon>Bacillati</taxon>
        <taxon>Bacillota</taxon>
        <taxon>Clostridia</taxon>
        <taxon>Lachnospirales</taxon>
        <taxon>Lachnospiraceae</taxon>
        <taxon>Anaerobium</taxon>
    </lineage>
</organism>
<dbReference type="Proteomes" id="UP000199315">
    <property type="component" value="Unassembled WGS sequence"/>
</dbReference>
<evidence type="ECO:0000256" key="1">
    <source>
        <dbReference type="SAM" id="Coils"/>
    </source>
</evidence>
<reference evidence="2 3" key="1">
    <citation type="submission" date="2016-09" db="EMBL/GenBank/DDBJ databases">
        <authorList>
            <person name="Capua I."/>
            <person name="De Benedictis P."/>
            <person name="Joannis T."/>
            <person name="Lombin L.H."/>
            <person name="Cattoli G."/>
        </authorList>
    </citation>
    <scope>NUCLEOTIDE SEQUENCE [LARGE SCALE GENOMIC DNA]</scope>
    <source>
        <strain evidence="2 3">GluBS11</strain>
    </source>
</reference>
<proteinExistence type="predicted"/>
<dbReference type="OrthoDB" id="2989752at2"/>